<dbReference type="PANTHER" id="PTHR13696:SF52">
    <property type="entry name" value="PARA FAMILY PROTEIN CT_582"/>
    <property type="match status" value="1"/>
</dbReference>
<dbReference type="PANTHER" id="PTHR13696">
    <property type="entry name" value="P-LOOP CONTAINING NUCLEOSIDE TRIPHOSPHATE HYDROLASE"/>
    <property type="match status" value="1"/>
</dbReference>
<dbReference type="InterPro" id="IPR050678">
    <property type="entry name" value="DNA_Partitioning_ATPase"/>
</dbReference>
<proteinExistence type="predicted"/>
<dbReference type="SUPFAM" id="SSF52540">
    <property type="entry name" value="P-loop containing nucleoside triphosphate hydrolases"/>
    <property type="match status" value="1"/>
</dbReference>
<dbReference type="InterPro" id="IPR027417">
    <property type="entry name" value="P-loop_NTPase"/>
</dbReference>
<comment type="caution">
    <text evidence="2">The sequence shown here is derived from an EMBL/GenBank/DDBJ whole genome shotgun (WGS) entry which is preliminary data.</text>
</comment>
<dbReference type="CDD" id="cd02042">
    <property type="entry name" value="ParAB_family"/>
    <property type="match status" value="1"/>
</dbReference>
<reference evidence="2 3" key="1">
    <citation type="journal article" date="2022" name="Front. Microbiol.">
        <title>High genomic differentiation and limited gene flow indicate recent cryptic speciation within the genus Laspinema (cyanobacteria).</title>
        <authorList>
            <person name="Stanojkovic A."/>
            <person name="Skoupy S."/>
            <person name="Skaloud P."/>
            <person name="Dvorak P."/>
        </authorList>
    </citation>
    <scope>NUCLEOTIDE SEQUENCE [LARGE SCALE GENOMIC DNA]</scope>
    <source>
        <strain evidence="2 3">D2a</strain>
    </source>
</reference>
<feature type="domain" description="AAA" evidence="1">
    <location>
        <begin position="4"/>
        <end position="207"/>
    </location>
</feature>
<gene>
    <name evidence="2" type="ORF">NG799_00715</name>
</gene>
<protein>
    <submittedName>
        <fullName evidence="2">ParA family protein</fullName>
    </submittedName>
</protein>
<dbReference type="Pfam" id="PF13614">
    <property type="entry name" value="AAA_31"/>
    <property type="match status" value="1"/>
</dbReference>
<keyword evidence="3" id="KW-1185">Reference proteome</keyword>
<dbReference type="Proteomes" id="UP001525890">
    <property type="component" value="Unassembled WGS sequence"/>
</dbReference>
<dbReference type="Gene3D" id="3.40.50.300">
    <property type="entry name" value="P-loop containing nucleotide triphosphate hydrolases"/>
    <property type="match status" value="1"/>
</dbReference>
<dbReference type="InterPro" id="IPR025669">
    <property type="entry name" value="AAA_dom"/>
</dbReference>
<dbReference type="RefSeq" id="WP_368004608.1">
    <property type="nucleotide sequence ID" value="NZ_JAMXFF010000001.1"/>
</dbReference>
<evidence type="ECO:0000313" key="2">
    <source>
        <dbReference type="EMBL" id="MCT7964850.1"/>
    </source>
</evidence>
<accession>A0ABT2MJD2</accession>
<name>A0ABT2MJD2_9CYAN</name>
<organism evidence="2 3">
    <name type="scientific">Laspinema palackyanum D2a</name>
    <dbReference type="NCBI Taxonomy" id="2953684"/>
    <lineage>
        <taxon>Bacteria</taxon>
        <taxon>Bacillati</taxon>
        <taxon>Cyanobacteriota</taxon>
        <taxon>Cyanophyceae</taxon>
        <taxon>Oscillatoriophycideae</taxon>
        <taxon>Oscillatoriales</taxon>
        <taxon>Laspinemataceae</taxon>
        <taxon>Laspinema</taxon>
        <taxon>Laspinema palackyanum</taxon>
    </lineage>
</organism>
<evidence type="ECO:0000313" key="3">
    <source>
        <dbReference type="Proteomes" id="UP001525890"/>
    </source>
</evidence>
<sequence>MAYIISTINMKGGVGKTTLTVNLAACLAKDYQKRVLVVDLDTQISATLSLVSPHDFSKLRKEKRTLKHLVNDFIQPIEQKSLPIQDIIKPYIGTVKGLDLLPGDLEIYDDFMVSEVLHKKALRLGKDNFEEVWTKLEQILVRGILEPVMKDYDFIILDCAPGYNLLTRSALVASDYYLLPAKPEPLSLIGIQLLERRINQLREVYKNENPLDLDMVGIVFSMSGNVLTGRYYRQVMRRVHDDFGETKIFKTRIPMDVNVSKAVDSFLPVFLTHPTSIGAKAFSQLTDEFMQKLQIIVEMKEQRNKLNLVNLD</sequence>
<dbReference type="EMBL" id="JAMXFF010000001">
    <property type="protein sequence ID" value="MCT7964850.1"/>
    <property type="molecule type" value="Genomic_DNA"/>
</dbReference>
<evidence type="ECO:0000259" key="1">
    <source>
        <dbReference type="Pfam" id="PF13614"/>
    </source>
</evidence>